<dbReference type="EMBL" id="MFQH01000020">
    <property type="protein sequence ID" value="OGH77960.1"/>
    <property type="molecule type" value="Genomic_DNA"/>
</dbReference>
<dbReference type="Proteomes" id="UP000177040">
    <property type="component" value="Unassembled WGS sequence"/>
</dbReference>
<proteinExistence type="predicted"/>
<organism evidence="1 2">
    <name type="scientific">Candidatus Magasanikbacteria bacterium RIFCSPLOWO2_01_FULL_40_15</name>
    <dbReference type="NCBI Taxonomy" id="1798686"/>
    <lineage>
        <taxon>Bacteria</taxon>
        <taxon>Candidatus Magasanikiibacteriota</taxon>
    </lineage>
</organism>
<dbReference type="AlphaFoldDB" id="A0A1F6N2N0"/>
<sequence>MNENMENYKQFETIRHGEKHGEELSEVGIEQSKIKAQELLEEIKAAPDGSVFYAMSSNVGRAIETRDVIESELITLAENEQGIEFISVQDVEKIKQAKGDKTKKYVITGLQPSTALGFNERTPSLSAFLKFKKAYKNNEDLIGQTWAAKSGELEKLKEKIRQEIPDLDVSGINPKEFDETPEEAALKYIRLMKRMAEITEKYFPDHPWKGLQIGHNLSADFAALAMLDKNISVESIEELGGKFRQFLESAHFELKDGKIVAKYRDQEVEQEKDLDGIIQDLEKASEERKKEWGAVS</sequence>
<protein>
    <submittedName>
        <fullName evidence="1">Uncharacterized protein</fullName>
    </submittedName>
</protein>
<evidence type="ECO:0000313" key="2">
    <source>
        <dbReference type="Proteomes" id="UP000177040"/>
    </source>
</evidence>
<evidence type="ECO:0000313" key="1">
    <source>
        <dbReference type="EMBL" id="OGH77960.1"/>
    </source>
</evidence>
<reference evidence="1 2" key="1">
    <citation type="journal article" date="2016" name="Nat. Commun.">
        <title>Thousands of microbial genomes shed light on interconnected biogeochemical processes in an aquifer system.</title>
        <authorList>
            <person name="Anantharaman K."/>
            <person name="Brown C.T."/>
            <person name="Hug L.A."/>
            <person name="Sharon I."/>
            <person name="Castelle C.J."/>
            <person name="Probst A.J."/>
            <person name="Thomas B.C."/>
            <person name="Singh A."/>
            <person name="Wilkins M.J."/>
            <person name="Karaoz U."/>
            <person name="Brodie E.L."/>
            <person name="Williams K.H."/>
            <person name="Hubbard S.S."/>
            <person name="Banfield J.F."/>
        </authorList>
    </citation>
    <scope>NUCLEOTIDE SEQUENCE [LARGE SCALE GENOMIC DNA]</scope>
</reference>
<name>A0A1F6N2N0_9BACT</name>
<gene>
    <name evidence="1" type="ORF">A2983_01290</name>
</gene>
<comment type="caution">
    <text evidence="1">The sequence shown here is derived from an EMBL/GenBank/DDBJ whole genome shotgun (WGS) entry which is preliminary data.</text>
</comment>
<accession>A0A1F6N2N0</accession>